<proteinExistence type="predicted"/>
<dbReference type="PANTHER" id="PTHR43777:SF1">
    <property type="entry name" value="MOLYBDENUM COFACTOR CYTIDYLYLTRANSFERASE"/>
    <property type="match status" value="1"/>
</dbReference>
<dbReference type="PANTHER" id="PTHR43777">
    <property type="entry name" value="MOLYBDENUM COFACTOR CYTIDYLYLTRANSFERASE"/>
    <property type="match status" value="1"/>
</dbReference>
<sequence length="185" mass="19777">MTVAAVILAAGRGERWDKQGHKLLANLKGKPVVSWAISSAVGAQLDELVVITGSVDISDLIPQEATELHNPDWESGQSSSLIVATSWAKNRGHEAVVVGLGDMPGVPKEAWISVAECPDHLVVATFDGERRPPTKISSEFFEYLPAEGDVGARPLLNGGSHKVTEIVCPGNGNDIDTFKDLEQWS</sequence>
<dbReference type="InterPro" id="IPR025877">
    <property type="entry name" value="MobA-like_NTP_Trfase"/>
</dbReference>
<feature type="domain" description="MobA-like NTP transferase" evidence="1">
    <location>
        <begin position="5"/>
        <end position="157"/>
    </location>
</feature>
<dbReference type="CDD" id="cd04182">
    <property type="entry name" value="GT_2_like_f"/>
    <property type="match status" value="1"/>
</dbReference>
<protein>
    <recommendedName>
        <fullName evidence="1">MobA-like NTP transferase domain-containing protein</fullName>
    </recommendedName>
</protein>
<dbReference type="InterPro" id="IPR029044">
    <property type="entry name" value="Nucleotide-diphossugar_trans"/>
</dbReference>
<dbReference type="Pfam" id="PF12804">
    <property type="entry name" value="NTP_transf_3"/>
    <property type="match status" value="1"/>
</dbReference>
<organism evidence="2">
    <name type="scientific">marine metagenome</name>
    <dbReference type="NCBI Taxonomy" id="408172"/>
    <lineage>
        <taxon>unclassified sequences</taxon>
        <taxon>metagenomes</taxon>
        <taxon>ecological metagenomes</taxon>
    </lineage>
</organism>
<gene>
    <name evidence="2" type="ORF">METZ01_LOCUS242916</name>
</gene>
<dbReference type="EMBL" id="UINC01062949">
    <property type="protein sequence ID" value="SVB90062.1"/>
    <property type="molecule type" value="Genomic_DNA"/>
</dbReference>
<dbReference type="SUPFAM" id="SSF53448">
    <property type="entry name" value="Nucleotide-diphospho-sugar transferases"/>
    <property type="match status" value="1"/>
</dbReference>
<dbReference type="Gene3D" id="3.90.550.10">
    <property type="entry name" value="Spore Coat Polysaccharide Biosynthesis Protein SpsA, Chain A"/>
    <property type="match status" value="1"/>
</dbReference>
<dbReference type="AlphaFoldDB" id="A0A382HSF6"/>
<accession>A0A382HSF6</accession>
<dbReference type="GO" id="GO:0016779">
    <property type="term" value="F:nucleotidyltransferase activity"/>
    <property type="evidence" value="ECO:0007669"/>
    <property type="project" value="UniProtKB-ARBA"/>
</dbReference>
<evidence type="ECO:0000313" key="2">
    <source>
        <dbReference type="EMBL" id="SVB90062.1"/>
    </source>
</evidence>
<evidence type="ECO:0000259" key="1">
    <source>
        <dbReference type="Pfam" id="PF12804"/>
    </source>
</evidence>
<name>A0A382HSF6_9ZZZZ</name>
<reference evidence="2" key="1">
    <citation type="submission" date="2018-05" db="EMBL/GenBank/DDBJ databases">
        <authorList>
            <person name="Lanie J.A."/>
            <person name="Ng W.-L."/>
            <person name="Kazmierczak K.M."/>
            <person name="Andrzejewski T.M."/>
            <person name="Davidsen T.M."/>
            <person name="Wayne K.J."/>
            <person name="Tettelin H."/>
            <person name="Glass J.I."/>
            <person name="Rusch D."/>
            <person name="Podicherti R."/>
            <person name="Tsui H.-C.T."/>
            <person name="Winkler M.E."/>
        </authorList>
    </citation>
    <scope>NUCLEOTIDE SEQUENCE</scope>
</reference>